<proteinExistence type="predicted"/>
<dbReference type="EMBL" id="UINC01023513">
    <property type="protein sequence ID" value="SVA95322.1"/>
    <property type="molecule type" value="Genomic_DNA"/>
</dbReference>
<dbReference type="AlphaFoldDB" id="A0A382A2F5"/>
<reference evidence="1" key="1">
    <citation type="submission" date="2018-05" db="EMBL/GenBank/DDBJ databases">
        <authorList>
            <person name="Lanie J.A."/>
            <person name="Ng W.-L."/>
            <person name="Kazmierczak K.M."/>
            <person name="Andrzejewski T.M."/>
            <person name="Davidsen T.M."/>
            <person name="Wayne K.J."/>
            <person name="Tettelin H."/>
            <person name="Glass J.I."/>
            <person name="Rusch D."/>
            <person name="Podicherti R."/>
            <person name="Tsui H.-C.T."/>
            <person name="Winkler M.E."/>
        </authorList>
    </citation>
    <scope>NUCLEOTIDE SEQUENCE</scope>
</reference>
<name>A0A382A2F5_9ZZZZ</name>
<gene>
    <name evidence="1" type="ORF">METZ01_LOCUS148176</name>
</gene>
<sequence length="31" mass="3241">MAIVSISRIQIRRGKKNVGSGLPQLAGGEFG</sequence>
<accession>A0A382A2F5</accession>
<evidence type="ECO:0000313" key="1">
    <source>
        <dbReference type="EMBL" id="SVA95322.1"/>
    </source>
</evidence>
<organism evidence="1">
    <name type="scientific">marine metagenome</name>
    <dbReference type="NCBI Taxonomy" id="408172"/>
    <lineage>
        <taxon>unclassified sequences</taxon>
        <taxon>metagenomes</taxon>
        <taxon>ecological metagenomes</taxon>
    </lineage>
</organism>
<protein>
    <submittedName>
        <fullName evidence="1">Uncharacterized protein</fullName>
    </submittedName>
</protein>